<sequence length="369" mass="39933">MQIVQATLYRLSLPLKHPFTTSFGQLGAKQCLILELVDELGHHGFGEGAAFEVPFYTPEFLDGDWALLERQLLPRLLKTPLAHPDDGDALFSYVRHNEMARAAINCALWDLFAQRTGQSLAQAIGGTKTQVEAGVSIGIQPSPAELVTKVGDYLAAGYRRIKMKIQPGHDYDYLRAVREAYPNAMLMADANSAYRLSDLPLLKRLDDLHLTMIEQPLGADDLIEHAALQAELATALCLDESINSLADAATMAKLGSGRIINVKVARVGGLSAAKRIQDFASQHGLECWCGGMLATGIGRAFDLAVATLPGFTLPNDISAAARYFDQDITTPPVTLNGAMIDVPTQVGLGFEVDQAALAKFTTQTVQVNR</sequence>
<dbReference type="GO" id="GO:0009234">
    <property type="term" value="P:menaquinone biosynthetic process"/>
    <property type="evidence" value="ECO:0007669"/>
    <property type="project" value="UniProtKB-UniRule"/>
</dbReference>
<evidence type="ECO:0000256" key="2">
    <source>
        <dbReference type="ARBA" id="ARBA00022723"/>
    </source>
</evidence>
<dbReference type="UniPathway" id="UPA01057">
    <property type="reaction ID" value="UER00165"/>
</dbReference>
<reference evidence="8 9" key="1">
    <citation type="submission" date="2016-09" db="EMBL/GenBank/DDBJ databases">
        <title>Genome Sequence of the Lactobacillus fermentum strain NCC2970 (CNCM I-5068).</title>
        <authorList>
            <person name="Barretto C."/>
            <person name="Ngom-Bru C."/>
            <person name="Genevaz A."/>
            <person name="Fournier C."/>
            <person name="Moine D."/>
            <person name="Kassam M."/>
            <person name="Iltis A."/>
            <person name="Sagory-Zalkind P."/>
            <person name="Faucherand G."/>
            <person name="Descombes P."/>
            <person name="Duboux S."/>
        </authorList>
    </citation>
    <scope>NUCLEOTIDE SEQUENCE [LARGE SCALE GENOMIC DNA]</scope>
    <source>
        <strain evidence="8 9">NCC2970</strain>
    </source>
</reference>
<dbReference type="SFLD" id="SFLDF00009">
    <property type="entry name" value="o-succinylbenzoate_synthase"/>
    <property type="match status" value="1"/>
</dbReference>
<feature type="domain" description="Mandelate racemase/muconate lactonizing enzyme C-terminal" evidence="7">
    <location>
        <begin position="143"/>
        <end position="235"/>
    </location>
</feature>
<dbReference type="Proteomes" id="UP000094714">
    <property type="component" value="Chromosome"/>
</dbReference>
<dbReference type="InterPro" id="IPR010197">
    <property type="entry name" value="OSBS/NAAAR"/>
</dbReference>
<organism evidence="8 9">
    <name type="scientific">Limosilactobacillus fermentum</name>
    <name type="common">Lactobacillus fermentum</name>
    <dbReference type="NCBI Taxonomy" id="1613"/>
    <lineage>
        <taxon>Bacteria</taxon>
        <taxon>Bacillati</taxon>
        <taxon>Bacillota</taxon>
        <taxon>Bacilli</taxon>
        <taxon>Lactobacillales</taxon>
        <taxon>Lactobacillaceae</taxon>
        <taxon>Limosilactobacillus</taxon>
    </lineage>
</organism>
<dbReference type="GO" id="GO:0016854">
    <property type="term" value="F:racemase and epimerase activity"/>
    <property type="evidence" value="ECO:0007669"/>
    <property type="project" value="UniProtKB-ARBA"/>
</dbReference>
<dbReference type="EMBL" id="CP017151">
    <property type="protein sequence ID" value="AOR74153.1"/>
    <property type="molecule type" value="Genomic_DNA"/>
</dbReference>
<evidence type="ECO:0000256" key="3">
    <source>
        <dbReference type="ARBA" id="ARBA00022842"/>
    </source>
</evidence>
<proteinExistence type="predicted"/>
<dbReference type="PATRIC" id="fig|1613.112.peg.721"/>
<dbReference type="CDD" id="cd03317">
    <property type="entry name" value="NAAAR"/>
    <property type="match status" value="1"/>
</dbReference>
<gene>
    <name evidence="8" type="ORF">LACFE_CDS0687</name>
</gene>
<dbReference type="SUPFAM" id="SSF51604">
    <property type="entry name" value="Enolase C-terminal domain-like"/>
    <property type="match status" value="1"/>
</dbReference>
<dbReference type="InterPro" id="IPR013341">
    <property type="entry name" value="Mandelate_racemase_N_dom"/>
</dbReference>
<dbReference type="InterPro" id="IPR029017">
    <property type="entry name" value="Enolase-like_N"/>
</dbReference>
<name>A0A1D7ZWA3_LIMFE</name>
<dbReference type="InterPro" id="IPR029065">
    <property type="entry name" value="Enolase_C-like"/>
</dbReference>
<dbReference type="GO" id="GO:0046872">
    <property type="term" value="F:metal ion binding"/>
    <property type="evidence" value="ECO:0007669"/>
    <property type="project" value="UniProtKB-KW"/>
</dbReference>
<dbReference type="RefSeq" id="WP_069775802.1">
    <property type="nucleotide sequence ID" value="NZ_CP017151.1"/>
</dbReference>
<dbReference type="Gene3D" id="3.30.390.10">
    <property type="entry name" value="Enolase-like, N-terminal domain"/>
    <property type="match status" value="1"/>
</dbReference>
<evidence type="ECO:0000256" key="5">
    <source>
        <dbReference type="ARBA" id="ARBA00029491"/>
    </source>
</evidence>
<comment type="cofactor">
    <cofactor evidence="1">
        <name>a divalent metal cation</name>
        <dbReference type="ChEBI" id="CHEBI:60240"/>
    </cofactor>
</comment>
<evidence type="ECO:0000256" key="1">
    <source>
        <dbReference type="ARBA" id="ARBA00001968"/>
    </source>
</evidence>
<dbReference type="GO" id="GO:0043748">
    <property type="term" value="F:O-succinylbenzoate synthase activity"/>
    <property type="evidence" value="ECO:0007669"/>
    <property type="project" value="UniProtKB-EC"/>
</dbReference>
<dbReference type="NCBIfam" id="TIGR01928">
    <property type="entry name" value="menC_lowGC_arch"/>
    <property type="match status" value="1"/>
</dbReference>
<dbReference type="EC" id="4.2.1.113" evidence="5 6"/>
<dbReference type="AlphaFoldDB" id="A0A1D7ZWA3"/>
<dbReference type="PANTHER" id="PTHR48073:SF5">
    <property type="entry name" value="O-SUCCINYLBENZOATE SYNTHASE"/>
    <property type="match status" value="1"/>
</dbReference>
<evidence type="ECO:0000259" key="7">
    <source>
        <dbReference type="SMART" id="SM00922"/>
    </source>
</evidence>
<dbReference type="InterPro" id="IPR036849">
    <property type="entry name" value="Enolase-like_C_sf"/>
</dbReference>
<dbReference type="SUPFAM" id="SSF54826">
    <property type="entry name" value="Enolase N-terminal domain-like"/>
    <property type="match status" value="1"/>
</dbReference>
<dbReference type="SFLD" id="SFLDG00180">
    <property type="entry name" value="muconate_cycloisomerase"/>
    <property type="match status" value="1"/>
</dbReference>
<dbReference type="SMART" id="SM00922">
    <property type="entry name" value="MR_MLE"/>
    <property type="match status" value="1"/>
</dbReference>
<keyword evidence="4 8" id="KW-0456">Lyase</keyword>
<evidence type="ECO:0000313" key="9">
    <source>
        <dbReference type="Proteomes" id="UP000094714"/>
    </source>
</evidence>
<dbReference type="Gene3D" id="3.20.20.120">
    <property type="entry name" value="Enolase-like C-terminal domain"/>
    <property type="match status" value="1"/>
</dbReference>
<dbReference type="Pfam" id="PF13378">
    <property type="entry name" value="MR_MLE_C"/>
    <property type="match status" value="1"/>
</dbReference>
<evidence type="ECO:0000313" key="8">
    <source>
        <dbReference type="EMBL" id="AOR74153.1"/>
    </source>
</evidence>
<dbReference type="Pfam" id="PF02746">
    <property type="entry name" value="MR_MLE_N"/>
    <property type="match status" value="1"/>
</dbReference>
<protein>
    <recommendedName>
        <fullName evidence="5 6">o-succinylbenzoate synthase</fullName>
        <ecNumber evidence="5 6">4.2.1.113</ecNumber>
    </recommendedName>
</protein>
<dbReference type="UniPathway" id="UPA00079"/>
<dbReference type="SFLD" id="SFLDS00001">
    <property type="entry name" value="Enolase"/>
    <property type="match status" value="1"/>
</dbReference>
<accession>A0A1D7ZWA3</accession>
<evidence type="ECO:0000256" key="4">
    <source>
        <dbReference type="ARBA" id="ARBA00023239"/>
    </source>
</evidence>
<keyword evidence="2" id="KW-0479">Metal-binding</keyword>
<dbReference type="PANTHER" id="PTHR48073">
    <property type="entry name" value="O-SUCCINYLBENZOATE SYNTHASE-RELATED"/>
    <property type="match status" value="1"/>
</dbReference>
<keyword evidence="3" id="KW-0460">Magnesium</keyword>
<evidence type="ECO:0000256" key="6">
    <source>
        <dbReference type="NCBIfam" id="TIGR01928"/>
    </source>
</evidence>
<dbReference type="InterPro" id="IPR013342">
    <property type="entry name" value="Mandelate_racemase_C"/>
</dbReference>